<dbReference type="EMBL" id="BORB01000034">
    <property type="protein sequence ID" value="GIN59047.1"/>
    <property type="molecule type" value="Genomic_DNA"/>
</dbReference>
<feature type="transmembrane region" description="Helical" evidence="6">
    <location>
        <begin position="645"/>
        <end position="666"/>
    </location>
</feature>
<feature type="transmembrane region" description="Helical" evidence="6">
    <location>
        <begin position="694"/>
        <end position="713"/>
    </location>
</feature>
<keyword evidence="3 6" id="KW-0812">Transmembrane</keyword>
<evidence type="ECO:0000256" key="4">
    <source>
        <dbReference type="ARBA" id="ARBA00022989"/>
    </source>
</evidence>
<feature type="transmembrane region" description="Helical" evidence="6">
    <location>
        <begin position="351"/>
        <end position="374"/>
    </location>
</feature>
<dbReference type="Proteomes" id="UP000679950">
    <property type="component" value="Unassembled WGS sequence"/>
</dbReference>
<keyword evidence="2" id="KW-1003">Cell membrane</keyword>
<dbReference type="RefSeq" id="WP_246516916.1">
    <property type="nucleotide sequence ID" value="NZ_BORB01000034.1"/>
</dbReference>
<feature type="transmembrane region" description="Helical" evidence="6">
    <location>
        <begin position="426"/>
        <end position="445"/>
    </location>
</feature>
<keyword evidence="4 6" id="KW-1133">Transmembrane helix</keyword>
<dbReference type="InterPro" id="IPR038766">
    <property type="entry name" value="Membrane_comp_ABC_pdt"/>
</dbReference>
<keyword evidence="5 6" id="KW-0472">Membrane</keyword>
<comment type="caution">
    <text evidence="8">The sequence shown here is derived from an EMBL/GenBank/DDBJ whole genome shotgun (WGS) entry which is preliminary data.</text>
</comment>
<feature type="transmembrane region" description="Helical" evidence="6">
    <location>
        <begin position="253"/>
        <end position="277"/>
    </location>
</feature>
<evidence type="ECO:0000256" key="5">
    <source>
        <dbReference type="ARBA" id="ARBA00023136"/>
    </source>
</evidence>
<evidence type="ECO:0000256" key="6">
    <source>
        <dbReference type="SAM" id="Phobius"/>
    </source>
</evidence>
<reference evidence="8 9" key="1">
    <citation type="submission" date="2021-03" db="EMBL/GenBank/DDBJ databases">
        <title>Antimicrobial resistance genes in bacteria isolated from Japanese honey, and their potential for conferring macrolide and lincosamide resistance in the American foulbrood pathogen Paenibacillus larvae.</title>
        <authorList>
            <person name="Okamoto M."/>
            <person name="Kumagai M."/>
            <person name="Kanamori H."/>
            <person name="Takamatsu D."/>
        </authorList>
    </citation>
    <scope>NUCLEOTIDE SEQUENCE [LARGE SCALE GENOMIC DNA]</scope>
    <source>
        <strain evidence="8 9">J8TS2</strain>
    </source>
</reference>
<comment type="subcellular location">
    <subcellularLocation>
        <location evidence="1">Cell membrane</location>
        <topology evidence="1">Multi-pass membrane protein</topology>
    </subcellularLocation>
</comment>
<organism evidence="8 9">
    <name type="scientific">Lederbergia ruris</name>
    <dbReference type="NCBI Taxonomy" id="217495"/>
    <lineage>
        <taxon>Bacteria</taxon>
        <taxon>Bacillati</taxon>
        <taxon>Bacillota</taxon>
        <taxon>Bacilli</taxon>
        <taxon>Bacillales</taxon>
        <taxon>Bacillaceae</taxon>
        <taxon>Lederbergia</taxon>
    </lineage>
</organism>
<evidence type="ECO:0000256" key="2">
    <source>
        <dbReference type="ARBA" id="ARBA00022475"/>
    </source>
</evidence>
<evidence type="ECO:0000313" key="9">
    <source>
        <dbReference type="Proteomes" id="UP000679950"/>
    </source>
</evidence>
<keyword evidence="9" id="KW-1185">Reference proteome</keyword>
<accession>A0ABQ4KME8</accession>
<feature type="domain" description="ABC3 transporter permease C-terminal" evidence="7">
    <location>
        <begin position="260"/>
        <end position="370"/>
    </location>
</feature>
<protein>
    <submittedName>
        <fullName evidence="8">ABC transporter permease</fullName>
    </submittedName>
</protein>
<evidence type="ECO:0000259" key="7">
    <source>
        <dbReference type="Pfam" id="PF02687"/>
    </source>
</evidence>
<evidence type="ECO:0000256" key="1">
    <source>
        <dbReference type="ARBA" id="ARBA00004651"/>
    </source>
</evidence>
<feature type="domain" description="ABC3 transporter permease C-terminal" evidence="7">
    <location>
        <begin position="649"/>
        <end position="763"/>
    </location>
</feature>
<feature type="transmembrane region" description="Helical" evidence="6">
    <location>
        <begin position="744"/>
        <end position="766"/>
    </location>
</feature>
<gene>
    <name evidence="8" type="ORF">J8TS2_33660</name>
</gene>
<proteinExistence type="predicted"/>
<dbReference type="Pfam" id="PF02687">
    <property type="entry name" value="FtsX"/>
    <property type="match status" value="2"/>
</dbReference>
<dbReference type="InterPro" id="IPR003838">
    <property type="entry name" value="ABC3_permease_C"/>
</dbReference>
<dbReference type="PANTHER" id="PTHR30287:SF2">
    <property type="entry name" value="BLL1001 PROTEIN"/>
    <property type="match status" value="1"/>
</dbReference>
<name>A0ABQ4KME8_9BACI</name>
<dbReference type="PANTHER" id="PTHR30287">
    <property type="entry name" value="MEMBRANE COMPONENT OF PREDICTED ABC SUPERFAMILY METABOLITE UPTAKE TRANSPORTER"/>
    <property type="match status" value="1"/>
</dbReference>
<evidence type="ECO:0000313" key="8">
    <source>
        <dbReference type="EMBL" id="GIN59047.1"/>
    </source>
</evidence>
<feature type="transmembrane region" description="Helical" evidence="6">
    <location>
        <begin position="309"/>
        <end position="331"/>
    </location>
</feature>
<evidence type="ECO:0000256" key="3">
    <source>
        <dbReference type="ARBA" id="ARBA00022692"/>
    </source>
</evidence>
<sequence>MLIKILHKDFLKNKVIYITLCLFIALSALLVASGTNMITELVHSMNALFAKSNVPHFVQMHAGKIDRGEIDTFAEDNPLIKNKQIVEMLHIDASNIELGNHLTGKHSVMDHYFVKQNSTMDRLLNLDSEVLQISKGEIAVPVYFRQRAGIKLGDKVKIPNKDFDMEWTVVDFVRDAQMNPSVVHSKRFVLHETDLNDLKNRLGEVEYLIEFQLKDPATLNEFRNIYQSSNLPQQGPAIDYHLFKALNALTDGIVATVVLLVSLLLMIIAILCIRFTVHAAIEEDIKEIGVMKAIGISLQAMKKIYLFKYIILAVVASLIGYILSTFLSHLFTNNIMLYIGMAPKSPFLKMLPLLAVFCLFMIIVFFCVMAFNVMNKISAVEALRSGSMRKTDRVKVSFPLSKNKFMDVPTFLGFADIFGRFKLYRLLLFVFFLCSFIIIVPVNFLNTIQSSDFIQYMGVERSDVRIDIPQVDSQRFAELIAHIHNDQDVKRYAPLSTSQFKVLNQEGIEENIMVEIGDFSIFPLEYLKGSAPIRKNEIALSYLNSKEMKKTVGDTLRLILQGKEQELVISGIYQDVTNGGRTAKALLPMNHQPVLWYEVAVDFKTGIDIQAKKEEYAQAFYPSKVTDLKEYLKQTFGNTVDQLKFLTTLAIIIALFISTLITSLFLKMLVAKDFSEIAIMKRIGFSPYHIRKHYIVKIGFVLGVGIILGTITSNTVGESLVSGMLSLIGAAKITFVIDPVKTYILCPLIVLFVVITTTILSTVSVGKIRMED</sequence>